<organism evidence="1 2">
    <name type="scientific">Mucilaginibacter jinjuensis</name>
    <dbReference type="NCBI Taxonomy" id="1176721"/>
    <lineage>
        <taxon>Bacteria</taxon>
        <taxon>Pseudomonadati</taxon>
        <taxon>Bacteroidota</taxon>
        <taxon>Sphingobacteriia</taxon>
        <taxon>Sphingobacteriales</taxon>
        <taxon>Sphingobacteriaceae</taxon>
        <taxon>Mucilaginibacter</taxon>
    </lineage>
</organism>
<reference evidence="1 2" key="1">
    <citation type="submission" date="2023-02" db="EMBL/GenBank/DDBJ databases">
        <title>Genome sequence of Mucilaginibacter jinjuensis strain KACC 16571.</title>
        <authorList>
            <person name="Kim S."/>
            <person name="Heo J."/>
            <person name="Kwon S.-W."/>
        </authorList>
    </citation>
    <scope>NUCLEOTIDE SEQUENCE [LARGE SCALE GENOMIC DNA]</scope>
    <source>
        <strain evidence="1 2">KACC 16571</strain>
    </source>
</reference>
<dbReference type="Proteomes" id="UP001216139">
    <property type="component" value="Chromosome"/>
</dbReference>
<dbReference type="Gene3D" id="2.40.160.50">
    <property type="entry name" value="membrane protein fhac: a member of the omp85/tpsb transporter family"/>
    <property type="match status" value="1"/>
</dbReference>
<dbReference type="RefSeq" id="WP_273633201.1">
    <property type="nucleotide sequence ID" value="NZ_CP117167.1"/>
</dbReference>
<protein>
    <submittedName>
        <fullName evidence="1">BamA/TamA family outer membrane protein</fullName>
    </submittedName>
</protein>
<keyword evidence="2" id="KW-1185">Reference proteome</keyword>
<proteinExistence type="predicted"/>
<sequence length="441" mass="49888">MYFIQKFLNPLRIVTTVFAILIIIGDKGYAQKEVVKPESIQPAAQIDIFDVLRKITKKPPKVVDTPKAGERNLSILPVIGYSPANGGIIGATASITKYLADPQTTRLTTALLNASVTSKEQVILSLRYDLYTPKNKWYISGDNRLLFFTQPTYGLGIYGLHSQPYSFSWNGISGTTKGDLSQPLKYNYLRLYETFLRKINDNHWYAGAGVMIDYNSKIQDESLKLDSPVHITSHYTYSKYYGFNTTSYGTNGISAQIMHDSRDNPVNPYKGYYFNAYYRVNPKFLGSSQSSSVLYYEYRTYVNVNKAIPQNLIAFWFWGINVISGHVPYLELPSITWDTYNRSGRGYIQGRFRGNNMFYAESEFRFRLTRNGLLGGVTFLDCTTASNPLPLTSQNLFNTIAPGGGFGLRIKMNKNDRTNITADYGIGHGFSGIYLNMREAF</sequence>
<evidence type="ECO:0000313" key="2">
    <source>
        <dbReference type="Proteomes" id="UP001216139"/>
    </source>
</evidence>
<evidence type="ECO:0000313" key="1">
    <source>
        <dbReference type="EMBL" id="WCT14705.1"/>
    </source>
</evidence>
<name>A0ABY7TDX1_9SPHI</name>
<dbReference type="EMBL" id="CP117167">
    <property type="protein sequence ID" value="WCT14705.1"/>
    <property type="molecule type" value="Genomic_DNA"/>
</dbReference>
<gene>
    <name evidence="1" type="ORF">PQO05_12240</name>
</gene>
<accession>A0ABY7TDX1</accession>